<organism evidence="2">
    <name type="scientific">Gordonia rubripertincta</name>
    <name type="common">Rhodococcus corallinus</name>
    <dbReference type="NCBI Taxonomy" id="36822"/>
    <lineage>
        <taxon>Bacteria</taxon>
        <taxon>Bacillati</taxon>
        <taxon>Actinomycetota</taxon>
        <taxon>Actinomycetes</taxon>
        <taxon>Mycobacteriales</taxon>
        <taxon>Gordoniaceae</taxon>
        <taxon>Gordonia</taxon>
    </lineage>
</organism>
<evidence type="ECO:0000313" key="2">
    <source>
        <dbReference type="EMBL" id="MDG6783558.1"/>
    </source>
</evidence>
<name>A0AAW6RG09_GORRU</name>
<protein>
    <submittedName>
        <fullName evidence="2">Uncharacterized protein</fullName>
    </submittedName>
</protein>
<dbReference type="AlphaFoldDB" id="A0AAW6RG09"/>
<dbReference type="RefSeq" id="WP_255220633.1">
    <property type="nucleotide sequence ID" value="NZ_CP022580.1"/>
</dbReference>
<evidence type="ECO:0000256" key="1">
    <source>
        <dbReference type="SAM" id="Phobius"/>
    </source>
</evidence>
<keyword evidence="1" id="KW-0472">Membrane</keyword>
<reference evidence="2" key="1">
    <citation type="submission" date="2023-04" db="EMBL/GenBank/DDBJ databases">
        <title>Characterization and analysis of the complete genome of Gordonia rubripertincta 112, the degrader of aromatic and aliphatic compounds.</title>
        <authorList>
            <person name="Frantsuzova E."/>
            <person name="Bogun A."/>
            <person name="Delegan Y."/>
        </authorList>
    </citation>
    <scope>NUCLEOTIDE SEQUENCE</scope>
    <source>
        <strain evidence="2">112</strain>
    </source>
</reference>
<keyword evidence="1" id="KW-1133">Transmembrane helix</keyword>
<accession>A0AAW6RG09</accession>
<feature type="transmembrane region" description="Helical" evidence="1">
    <location>
        <begin position="6"/>
        <end position="30"/>
    </location>
</feature>
<dbReference type="KEGG" id="gru:GCWB2_21720"/>
<comment type="caution">
    <text evidence="2">The sequence shown here is derived from an EMBL/GenBank/DDBJ whole genome shotgun (WGS) entry which is preliminary data.</text>
</comment>
<proteinExistence type="predicted"/>
<dbReference type="EMBL" id="JARUXG010000024">
    <property type="protein sequence ID" value="MDG6783558.1"/>
    <property type="molecule type" value="Genomic_DNA"/>
</dbReference>
<gene>
    <name evidence="2" type="ORF">QBL07_22360</name>
</gene>
<sequence>MDSVSVPAVAASIAVMVLGGGAPLAAALILNWRDRVKSKGADQ</sequence>
<keyword evidence="1" id="KW-0812">Transmembrane</keyword>